<dbReference type="InterPro" id="IPR002881">
    <property type="entry name" value="DUF58"/>
</dbReference>
<gene>
    <name evidence="2" type="ORF">B1A_16283</name>
</gene>
<dbReference type="EMBL" id="AUZX01011963">
    <property type="protein sequence ID" value="EQD40899.1"/>
    <property type="molecule type" value="Genomic_DNA"/>
</dbReference>
<comment type="caution">
    <text evidence="2">The sequence shown here is derived from an EMBL/GenBank/DDBJ whole genome shotgun (WGS) entry which is preliminary data.</text>
</comment>
<reference evidence="2" key="2">
    <citation type="journal article" date="2014" name="ISME J.">
        <title>Microbial stratification in low pH oxic and suboxic macroscopic growths along an acid mine drainage.</title>
        <authorList>
            <person name="Mendez-Garcia C."/>
            <person name="Mesa V."/>
            <person name="Sprenger R.R."/>
            <person name="Richter M."/>
            <person name="Diez M.S."/>
            <person name="Solano J."/>
            <person name="Bargiela R."/>
            <person name="Golyshina O.V."/>
            <person name="Manteca A."/>
            <person name="Ramos J.L."/>
            <person name="Gallego J.R."/>
            <person name="Llorente I."/>
            <person name="Martins Dos Santos V.A."/>
            <person name="Jensen O.N."/>
            <person name="Pelaez A.I."/>
            <person name="Sanchez J."/>
            <person name="Ferrer M."/>
        </authorList>
    </citation>
    <scope>NUCLEOTIDE SEQUENCE</scope>
</reference>
<reference evidence="2" key="1">
    <citation type="submission" date="2013-08" db="EMBL/GenBank/DDBJ databases">
        <authorList>
            <person name="Mendez C."/>
            <person name="Richter M."/>
            <person name="Ferrer M."/>
            <person name="Sanchez J."/>
        </authorList>
    </citation>
    <scope>NUCLEOTIDE SEQUENCE</scope>
</reference>
<accession>T1AIX3</accession>
<dbReference type="PANTHER" id="PTHR33608:SF6">
    <property type="entry name" value="BLL2464 PROTEIN"/>
    <property type="match status" value="1"/>
</dbReference>
<sequence length="224" mass="25356">MPSKIKVGDEITFSAKIVSTGGLGLFNISLPTYPEMEIVEGTNVCLMFKSFKERTKEVNYRIKSTRRGLFEFTDSNITYIPIIGLFKRQKIIIPTSRTIEVVPAITMLKKSQFQFRSKLIKPRIAISRLGPPSNDFESIREYVSGDPYKSINWKATARTSANDKLLVNVYEREGMKTFIFILDRGENMLRGSSTQNPLEFSIPLILSGAKFLTSKGSNVGYWTT</sequence>
<feature type="domain" description="DUF58" evidence="1">
    <location>
        <begin position="139"/>
        <end position="220"/>
    </location>
</feature>
<proteinExistence type="predicted"/>
<protein>
    <submittedName>
        <fullName evidence="2">Protein containing DUF58</fullName>
    </submittedName>
</protein>
<organism evidence="2">
    <name type="scientific">mine drainage metagenome</name>
    <dbReference type="NCBI Taxonomy" id="410659"/>
    <lineage>
        <taxon>unclassified sequences</taxon>
        <taxon>metagenomes</taxon>
        <taxon>ecological metagenomes</taxon>
    </lineage>
</organism>
<dbReference type="PANTHER" id="PTHR33608">
    <property type="entry name" value="BLL2464 PROTEIN"/>
    <property type="match status" value="1"/>
</dbReference>
<dbReference type="AlphaFoldDB" id="T1AIX3"/>
<evidence type="ECO:0000313" key="2">
    <source>
        <dbReference type="EMBL" id="EQD40899.1"/>
    </source>
</evidence>
<dbReference type="Pfam" id="PF01882">
    <property type="entry name" value="DUF58"/>
    <property type="match status" value="1"/>
</dbReference>
<evidence type="ECO:0000259" key="1">
    <source>
        <dbReference type="Pfam" id="PF01882"/>
    </source>
</evidence>
<feature type="non-terminal residue" evidence="2">
    <location>
        <position position="224"/>
    </location>
</feature>
<name>T1AIX3_9ZZZZ</name>